<reference evidence="6 7" key="1">
    <citation type="submission" date="2022-03" db="EMBL/GenBank/DDBJ databases">
        <title>Complete genome sequence of Lysobacter capsici VKM B-2533 and Lysobacter gummosus 10.1.1, promising sources of lytic agents.</title>
        <authorList>
            <person name="Tarlachkov S.V."/>
            <person name="Kudryakova I.V."/>
            <person name="Afoshin A.S."/>
            <person name="Leontyevskaya E.A."/>
            <person name="Leontyevskaya N.V."/>
        </authorList>
    </citation>
    <scope>NUCLEOTIDE SEQUENCE [LARGE SCALE GENOMIC DNA]</scope>
    <source>
        <strain evidence="6 7">10.1.1</strain>
    </source>
</reference>
<dbReference type="PROSITE" id="PS01124">
    <property type="entry name" value="HTH_ARAC_FAMILY_2"/>
    <property type="match status" value="1"/>
</dbReference>
<feature type="domain" description="HTH araC/xylS-type" evidence="5">
    <location>
        <begin position="276"/>
        <end position="374"/>
    </location>
</feature>
<dbReference type="RefSeq" id="WP_187313018.1">
    <property type="nucleotide sequence ID" value="NZ_CP011131.1"/>
</dbReference>
<feature type="region of interest" description="Disordered" evidence="4">
    <location>
        <begin position="1"/>
        <end position="42"/>
    </location>
</feature>
<evidence type="ECO:0000256" key="2">
    <source>
        <dbReference type="ARBA" id="ARBA00023125"/>
    </source>
</evidence>
<dbReference type="InterPro" id="IPR032687">
    <property type="entry name" value="AraC-type_N"/>
</dbReference>
<dbReference type="Pfam" id="PF12833">
    <property type="entry name" value="HTH_18"/>
    <property type="match status" value="1"/>
</dbReference>
<evidence type="ECO:0000256" key="4">
    <source>
        <dbReference type="SAM" id="MobiDB-lite"/>
    </source>
</evidence>
<dbReference type="SUPFAM" id="SSF46689">
    <property type="entry name" value="Homeodomain-like"/>
    <property type="match status" value="1"/>
</dbReference>
<feature type="compositionally biased region" description="Basic residues" evidence="4">
    <location>
        <begin position="1"/>
        <end position="16"/>
    </location>
</feature>
<dbReference type="Gene3D" id="1.10.10.60">
    <property type="entry name" value="Homeodomain-like"/>
    <property type="match status" value="1"/>
</dbReference>
<keyword evidence="2" id="KW-0238">DNA-binding</keyword>
<accession>A0ABY3X824</accession>
<dbReference type="InterPro" id="IPR009057">
    <property type="entry name" value="Homeodomain-like_sf"/>
</dbReference>
<dbReference type="EMBL" id="CP093547">
    <property type="protein sequence ID" value="UNP27639.1"/>
    <property type="molecule type" value="Genomic_DNA"/>
</dbReference>
<keyword evidence="7" id="KW-1185">Reference proteome</keyword>
<dbReference type="Pfam" id="PF12625">
    <property type="entry name" value="Arabinose_bd"/>
    <property type="match status" value="1"/>
</dbReference>
<evidence type="ECO:0000256" key="3">
    <source>
        <dbReference type="ARBA" id="ARBA00023163"/>
    </source>
</evidence>
<dbReference type="PANTHER" id="PTHR47894">
    <property type="entry name" value="HTH-TYPE TRANSCRIPTIONAL REGULATOR GADX"/>
    <property type="match status" value="1"/>
</dbReference>
<feature type="compositionally biased region" description="Polar residues" evidence="4">
    <location>
        <begin position="17"/>
        <end position="42"/>
    </location>
</feature>
<dbReference type="InterPro" id="IPR018060">
    <property type="entry name" value="HTH_AraC"/>
</dbReference>
<gene>
    <name evidence="6" type="ORF">MOV92_14010</name>
</gene>
<dbReference type="PRINTS" id="PR00032">
    <property type="entry name" value="HTHARAC"/>
</dbReference>
<evidence type="ECO:0000313" key="7">
    <source>
        <dbReference type="Proteomes" id="UP000829194"/>
    </source>
</evidence>
<organism evidence="6 7">
    <name type="scientific">Lysobacter gummosus</name>
    <dbReference type="NCBI Taxonomy" id="262324"/>
    <lineage>
        <taxon>Bacteria</taxon>
        <taxon>Pseudomonadati</taxon>
        <taxon>Pseudomonadota</taxon>
        <taxon>Gammaproteobacteria</taxon>
        <taxon>Lysobacterales</taxon>
        <taxon>Lysobacteraceae</taxon>
        <taxon>Lysobacter</taxon>
    </lineage>
</organism>
<keyword evidence="1" id="KW-0805">Transcription regulation</keyword>
<evidence type="ECO:0000259" key="5">
    <source>
        <dbReference type="PROSITE" id="PS01124"/>
    </source>
</evidence>
<dbReference type="PANTHER" id="PTHR47894:SF1">
    <property type="entry name" value="HTH-TYPE TRANSCRIPTIONAL REGULATOR VQSM"/>
    <property type="match status" value="1"/>
</dbReference>
<protein>
    <submittedName>
        <fullName evidence="6">AraC family transcriptional regulator</fullName>
    </submittedName>
</protein>
<evidence type="ECO:0000313" key="6">
    <source>
        <dbReference type="EMBL" id="UNP27639.1"/>
    </source>
</evidence>
<evidence type="ECO:0000256" key="1">
    <source>
        <dbReference type="ARBA" id="ARBA00023015"/>
    </source>
</evidence>
<name>A0ABY3X824_9GAMM</name>
<keyword evidence="3" id="KW-0804">Transcription</keyword>
<sequence>MRVLVHKTRSCRRGRNSRQASQDSETPAMSSESASTPNTASSNYNRTVSIHFVHAALRGARQRGEAVEPLLVPAGIPASALDEPRARVSFEQYARLLQSLWRHMDDELLGCGRHPLPLGSFGMICRAIIHSNSMGQAMSRASRYYALLQGGRADFMIARDGDLGYLIIEEAQNTLPDHFLAETLLVAGHRFASWLVGDSIPLKHVDFSFAMPVYKREYEIIFAAPLRFDAERTALCFPAAFLDAPVVQGDDSLRVFLRNSIYELLLRREHGKKVSAQVRRMLGHDEDGSTLHLETAAERLAMSPQTLRRHLKREGNTFQGIKDGWRRDTAITLLAETPIPIAEIARRVGFSESSTFHRAFKHWTGLQPSAYRTLKP</sequence>
<dbReference type="SMART" id="SM00342">
    <property type="entry name" value="HTH_ARAC"/>
    <property type="match status" value="1"/>
</dbReference>
<proteinExistence type="predicted"/>
<dbReference type="Proteomes" id="UP000829194">
    <property type="component" value="Chromosome"/>
</dbReference>
<dbReference type="InterPro" id="IPR020449">
    <property type="entry name" value="Tscrpt_reg_AraC-type_HTH"/>
</dbReference>